<reference evidence="1" key="1">
    <citation type="journal article" date="2014" name="Nat. Commun.">
        <title>The tobacco genome sequence and its comparison with those of tomato and potato.</title>
        <authorList>
            <person name="Sierro N."/>
            <person name="Battey J.N."/>
            <person name="Ouadi S."/>
            <person name="Bakaher N."/>
            <person name="Bovet L."/>
            <person name="Willig A."/>
            <person name="Goepfert S."/>
            <person name="Peitsch M.C."/>
            <person name="Ivanov N.V."/>
        </authorList>
    </citation>
    <scope>NUCLEOTIDE SEQUENCE [LARGE SCALE GENOMIC DNA]</scope>
</reference>
<gene>
    <name evidence="2" type="primary">LOC142164589</name>
</gene>
<dbReference type="Proteomes" id="UP000790787">
    <property type="component" value="Chromosome 1"/>
</dbReference>
<protein>
    <submittedName>
        <fullName evidence="2">Uncharacterized protein LOC142164589</fullName>
    </submittedName>
</protein>
<evidence type="ECO:0000313" key="1">
    <source>
        <dbReference type="Proteomes" id="UP000790787"/>
    </source>
</evidence>
<organism evidence="1 2">
    <name type="scientific">Nicotiana tabacum</name>
    <name type="common">Common tobacco</name>
    <dbReference type="NCBI Taxonomy" id="4097"/>
    <lineage>
        <taxon>Eukaryota</taxon>
        <taxon>Viridiplantae</taxon>
        <taxon>Streptophyta</taxon>
        <taxon>Embryophyta</taxon>
        <taxon>Tracheophyta</taxon>
        <taxon>Spermatophyta</taxon>
        <taxon>Magnoliopsida</taxon>
        <taxon>eudicotyledons</taxon>
        <taxon>Gunneridae</taxon>
        <taxon>Pentapetalae</taxon>
        <taxon>asterids</taxon>
        <taxon>lamiids</taxon>
        <taxon>Solanales</taxon>
        <taxon>Solanaceae</taxon>
        <taxon>Nicotianoideae</taxon>
        <taxon>Nicotianeae</taxon>
        <taxon>Nicotiana</taxon>
    </lineage>
</organism>
<name>A0AC58S0Z0_TOBAC</name>
<proteinExistence type="predicted"/>
<accession>A0AC58S0Z0</accession>
<sequence>MEKVFDMCCSYIHGFGKFEELERPVTLAPHEPSNEEAPKLELKPILAHMRYAYLANSKTLSVIISSSLTIIHKEKLLRVLHEHKNAIGWTIADIKGNSPSFCIQKISPEDAHRPSVEQQRRLNSIMKEVVKKEIVIYPEDKDKNIFTYPYGSFAFKCMPFGLCNASATFQRCMIAIFTDMVEKFVKVFIDDFSVFRSSYDDCLNNLSKLLLEKDVTFNFDDAYLKKFEELKKNLVAAPIIVAPHWSLPFELICDASDHATGAVLGQRKDNVFYSIYYAKIRDRKGTENQVADTLSRLEYYEHVEEGGQIKETFPGYVNYLVSGVLPTEFEYEARKRFLHDCVDQLMRRCIPEKEVELVLYDCHASPYGGHYGGDRTAAKVLQSGFIWPTLFKDAYAFVKKYDQSKYGVCHRVATAYNPQTSGQPEVSNREILEKTVNVNRKDWAAKLDDAF</sequence>
<reference evidence="2" key="2">
    <citation type="submission" date="2025-08" db="UniProtKB">
        <authorList>
            <consortium name="RefSeq"/>
        </authorList>
    </citation>
    <scope>IDENTIFICATION</scope>
    <source>
        <tissue evidence="2">Leaf</tissue>
    </source>
</reference>
<dbReference type="RefSeq" id="XP_075078645.1">
    <property type="nucleotide sequence ID" value="XM_075222544.1"/>
</dbReference>
<evidence type="ECO:0000313" key="2">
    <source>
        <dbReference type="RefSeq" id="XP_075078645.1"/>
    </source>
</evidence>
<keyword evidence="1" id="KW-1185">Reference proteome</keyword>